<dbReference type="Pfam" id="PF02463">
    <property type="entry name" value="SMC_N"/>
    <property type="match status" value="1"/>
</dbReference>
<dbReference type="Gene3D" id="1.20.1060.20">
    <property type="match status" value="1"/>
</dbReference>
<evidence type="ECO:0000256" key="8">
    <source>
        <dbReference type="ARBA" id="ARBA00023067"/>
    </source>
</evidence>
<dbReference type="OrthoDB" id="2270377at2759"/>
<dbReference type="InterPro" id="IPR027417">
    <property type="entry name" value="P-loop_NTPase"/>
</dbReference>
<evidence type="ECO:0000256" key="11">
    <source>
        <dbReference type="PIRNR" id="PIRNR005719"/>
    </source>
</evidence>
<dbReference type="FunFam" id="3.40.50.300:FF:000385">
    <property type="entry name" value="Structural maintenance of chromosomes 2"/>
    <property type="match status" value="1"/>
</dbReference>
<keyword evidence="9 11" id="KW-0539">Nucleus</keyword>
<evidence type="ECO:0000259" key="14">
    <source>
        <dbReference type="SMART" id="SM00968"/>
    </source>
</evidence>
<evidence type="ECO:0000256" key="6">
    <source>
        <dbReference type="ARBA" id="ARBA00022840"/>
    </source>
</evidence>
<feature type="region of interest" description="Disordered" evidence="13">
    <location>
        <begin position="1170"/>
        <end position="1194"/>
    </location>
</feature>
<dbReference type="AlphaFoldDB" id="A0A163MLF2"/>
<evidence type="ECO:0000256" key="1">
    <source>
        <dbReference type="ARBA" id="ARBA00004123"/>
    </source>
</evidence>
<accession>A0A163MLF2</accession>
<dbReference type="InterPro" id="IPR036277">
    <property type="entry name" value="SMC_hinge_sf"/>
</dbReference>
<dbReference type="FunCoup" id="A0A163MLF2">
    <property type="interactions" value="964"/>
</dbReference>
<dbReference type="Gene3D" id="3.40.50.300">
    <property type="entry name" value="P-loop containing nucleotide triphosphate hydrolases"/>
    <property type="match status" value="2"/>
</dbReference>
<dbReference type="SMART" id="SM00968">
    <property type="entry name" value="SMC_hinge"/>
    <property type="match status" value="1"/>
</dbReference>
<dbReference type="Pfam" id="PF06470">
    <property type="entry name" value="SMC_hinge"/>
    <property type="match status" value="1"/>
</dbReference>
<dbReference type="STRING" id="4829.A0A163MLF2"/>
<dbReference type="SUPFAM" id="SSF75553">
    <property type="entry name" value="Smc hinge domain"/>
    <property type="match status" value="1"/>
</dbReference>
<evidence type="ECO:0000256" key="7">
    <source>
        <dbReference type="ARBA" id="ARBA00023054"/>
    </source>
</evidence>
<dbReference type="PANTHER" id="PTHR43977">
    <property type="entry name" value="STRUCTURAL MAINTENANCE OF CHROMOSOMES PROTEIN 3"/>
    <property type="match status" value="1"/>
</dbReference>
<protein>
    <recommendedName>
        <fullName evidence="11">Structural maintenance of chromosomes protein</fullName>
    </recommendedName>
</protein>
<evidence type="ECO:0000256" key="12">
    <source>
        <dbReference type="SAM" id="Coils"/>
    </source>
</evidence>
<sequence>MYLEELIIEGFKSYVSRTHITGWDAEFNAITGLNGSGKSNILDAICFVLGITNLSQVRASSLQDLIYKRGQAGVTKASVTIVFNNENRATSPLGFETYRQLTVTRQVLLGGKTKYILNGHNAQQQTVQNLFQSVQLNINNPHFLIMQGRITKVLNMKATEILSMVEEAAGTKMFEDRKNKAFATMAKKDRKVTEINSILLEEITPKLDHLRAEKQFYLEYQKTESELERLSRLVVSYDYYRHQKRLNRSDADNLAREARLNEWVAKADTLNHEMMVLKEDKQAAADRWKSKSADEGGAINVLEQLVKDYTTQLVQLESDHHGKEELASMEMSTLATLKASNVELTQSLSEKQANHDRINKEYEDYKVLHDQKTSELEKTSELLQSLTTGMTIEKGRQNGYQGLLLASKTSATEASSIEENALMKIKTLQNEMTEKSSRADKAAQQDSGLVEEIASKKLSLDGLKKQLGQIGWDPEHETDLHYRRTLELEQIQDLAKQEEELSRQISNLNFDYTDPCANFDRTQVKGMVAELISLDKENYDASTALEICAGGRLYNVIVENEKVGAQLLNHGRLRKRCTLIPLNKIEAFQASAEKIATAKKLGPGKVDLALTLIGYDEELQPAMEYIFGNTLICQDAATAKRVTFDNKVRMKSVTLDGDIYDPFGTLSGGSRPNSSSVLINMEQLNTLRQDIKQHRQKLAALDTELEQAQKKISLYRTHKHKLDMQTHEVDLLESKLANSTHTHLLQRVEEIKAEIKVYQAKAAQARSDKENALQEANRIEQEMKDFNDNKGSRLKEMTEKVNLLKSSLAKSSQQFNTMQQKVKALEIEMEQLQTDISQCQVRMTKVQQVIDALKAECSDMAKAKDSLKAQLDGAEHNLEQEINLMNSYNEEVQEIEAMIETKSSEATEANIQIRKARDDMDKLQKDQQGARQMINNLEMEHDWIAEQKEFFGQANSDYDYQNLNISDTKKTLQQVVTKHDSMRKKINVRVMNMIDNVEKKELSLNKMLETVQKDRQKIEETVASLENYKLEALDKTWRKVNMDFAAIFGDLLPGNTCKLQAPEGKSISDGLEVKVCLGGVWKQSLTELSGGQRSLIALSLILSLLQFKPAPMYILDEVDAALDLSHTQNIGQLLRTRFKGSQFLVVSLKDGMFNNANVLFKTRFKNGTSVVERTTSTNDRPNAPAGTSRKRGRD</sequence>
<dbReference type="Gene3D" id="1.20.5.340">
    <property type="match status" value="1"/>
</dbReference>
<dbReference type="FunFam" id="3.40.50.300:FF:000278">
    <property type="entry name" value="Structural maintenance of chromosomes 2"/>
    <property type="match status" value="1"/>
</dbReference>
<reference evidence="15" key="1">
    <citation type="submission" date="2016-04" db="EMBL/GenBank/DDBJ databases">
        <authorList>
            <person name="Evans L.H."/>
            <person name="Alamgir A."/>
            <person name="Owens N."/>
            <person name="Weber N.D."/>
            <person name="Virtaneva K."/>
            <person name="Barbian K."/>
            <person name="Babar A."/>
            <person name="Rosenke K."/>
        </authorList>
    </citation>
    <scope>NUCLEOTIDE SEQUENCE [LARGE SCALE GENOMIC DNA]</scope>
    <source>
        <strain evidence="15">CBS 101.48</strain>
    </source>
</reference>
<evidence type="ECO:0000313" key="15">
    <source>
        <dbReference type="EMBL" id="SAM06089.1"/>
    </source>
</evidence>
<dbReference type="OMA" id="THNKIAM"/>
<feature type="coiled-coil region" evidence="12">
    <location>
        <begin position="260"/>
        <end position="368"/>
    </location>
</feature>
<evidence type="ECO:0000256" key="13">
    <source>
        <dbReference type="SAM" id="MobiDB-lite"/>
    </source>
</evidence>
<keyword evidence="3" id="KW-0132">Cell division</keyword>
<evidence type="ECO:0000256" key="3">
    <source>
        <dbReference type="ARBA" id="ARBA00022618"/>
    </source>
</evidence>
<feature type="domain" description="SMC hinge" evidence="14">
    <location>
        <begin position="522"/>
        <end position="643"/>
    </location>
</feature>
<keyword evidence="6" id="KW-0067">ATP-binding</keyword>
<keyword evidence="8" id="KW-0226">DNA condensation</keyword>
<dbReference type="GO" id="GO:0005634">
    <property type="term" value="C:nucleus"/>
    <property type="evidence" value="ECO:0007669"/>
    <property type="project" value="UniProtKB-SubCell"/>
</dbReference>
<keyword evidence="10" id="KW-0131">Cell cycle</keyword>
<evidence type="ECO:0000256" key="9">
    <source>
        <dbReference type="ARBA" id="ARBA00023242"/>
    </source>
</evidence>
<dbReference type="Proteomes" id="UP000078561">
    <property type="component" value="Unassembled WGS sequence"/>
</dbReference>
<feature type="coiled-coil region" evidence="12">
    <location>
        <begin position="684"/>
        <end position="940"/>
    </location>
</feature>
<evidence type="ECO:0000256" key="2">
    <source>
        <dbReference type="ARBA" id="ARBA00005231"/>
    </source>
</evidence>
<evidence type="ECO:0000256" key="4">
    <source>
        <dbReference type="ARBA" id="ARBA00022741"/>
    </source>
</evidence>
<evidence type="ECO:0000313" key="16">
    <source>
        <dbReference type="Proteomes" id="UP000078561"/>
    </source>
</evidence>
<dbReference type="GO" id="GO:0005694">
    <property type="term" value="C:chromosome"/>
    <property type="evidence" value="ECO:0007669"/>
    <property type="project" value="InterPro"/>
</dbReference>
<gene>
    <name evidence="15" type="primary">ABSGL_11965.1 scaffold 12357</name>
</gene>
<dbReference type="InterPro" id="IPR024704">
    <property type="entry name" value="SMC"/>
</dbReference>
<dbReference type="GO" id="GO:0005524">
    <property type="term" value="F:ATP binding"/>
    <property type="evidence" value="ECO:0007669"/>
    <property type="project" value="UniProtKB-KW"/>
</dbReference>
<dbReference type="SUPFAM" id="SSF52540">
    <property type="entry name" value="P-loop containing nucleoside triphosphate hydrolases"/>
    <property type="match status" value="1"/>
</dbReference>
<dbReference type="CDD" id="cd03273">
    <property type="entry name" value="ABC_SMC2_euk"/>
    <property type="match status" value="1"/>
</dbReference>
<keyword evidence="5" id="KW-0498">Mitosis</keyword>
<dbReference type="EMBL" id="LT554489">
    <property type="protein sequence ID" value="SAM06089.1"/>
    <property type="molecule type" value="Genomic_DNA"/>
</dbReference>
<organism evidence="15">
    <name type="scientific">Absidia glauca</name>
    <name type="common">Pin mould</name>
    <dbReference type="NCBI Taxonomy" id="4829"/>
    <lineage>
        <taxon>Eukaryota</taxon>
        <taxon>Fungi</taxon>
        <taxon>Fungi incertae sedis</taxon>
        <taxon>Mucoromycota</taxon>
        <taxon>Mucoromycotina</taxon>
        <taxon>Mucoromycetes</taxon>
        <taxon>Mucorales</taxon>
        <taxon>Cunninghamellaceae</taxon>
        <taxon>Absidia</taxon>
    </lineage>
</organism>
<evidence type="ECO:0000256" key="10">
    <source>
        <dbReference type="ARBA" id="ARBA00023306"/>
    </source>
</evidence>
<dbReference type="PIRSF" id="PIRSF005719">
    <property type="entry name" value="SMC"/>
    <property type="match status" value="1"/>
</dbReference>
<proteinExistence type="inferred from homology"/>
<comment type="subcellular location">
    <subcellularLocation>
        <location evidence="1 11">Nucleus</location>
    </subcellularLocation>
</comment>
<keyword evidence="16" id="KW-1185">Reference proteome</keyword>
<dbReference type="GO" id="GO:0007076">
    <property type="term" value="P:mitotic chromosome condensation"/>
    <property type="evidence" value="ECO:0007669"/>
    <property type="project" value="UniProtKB-ARBA"/>
</dbReference>
<dbReference type="GO" id="GO:0016887">
    <property type="term" value="F:ATP hydrolysis activity"/>
    <property type="evidence" value="ECO:0007669"/>
    <property type="project" value="InterPro"/>
</dbReference>
<dbReference type="InterPro" id="IPR003395">
    <property type="entry name" value="RecF/RecN/SMC_N"/>
</dbReference>
<evidence type="ECO:0000256" key="5">
    <source>
        <dbReference type="ARBA" id="ARBA00022776"/>
    </source>
</evidence>
<dbReference type="GO" id="GO:0051301">
    <property type="term" value="P:cell division"/>
    <property type="evidence" value="ECO:0007669"/>
    <property type="project" value="UniProtKB-KW"/>
</dbReference>
<dbReference type="Gene3D" id="3.30.70.1620">
    <property type="match status" value="1"/>
</dbReference>
<dbReference type="InParanoid" id="A0A163MLF2"/>
<dbReference type="InterPro" id="IPR010935">
    <property type="entry name" value="SMC_hinge"/>
</dbReference>
<feature type="compositionally biased region" description="Polar residues" evidence="13">
    <location>
        <begin position="1170"/>
        <end position="1180"/>
    </location>
</feature>
<name>A0A163MLF2_ABSGL</name>
<keyword evidence="4" id="KW-0547">Nucleotide-binding</keyword>
<dbReference type="InterPro" id="IPR027120">
    <property type="entry name" value="Smc2_ABC"/>
</dbReference>
<comment type="similarity">
    <text evidence="2">Belongs to the SMC family. SMC2 subfamily.</text>
</comment>
<keyword evidence="7 12" id="KW-0175">Coiled coil</keyword>